<accession>X1NY28</accession>
<dbReference type="Gene3D" id="2.40.30.20">
    <property type="match status" value="1"/>
</dbReference>
<dbReference type="InterPro" id="IPR001783">
    <property type="entry name" value="Lumazine-bd"/>
</dbReference>
<dbReference type="InterPro" id="IPR017938">
    <property type="entry name" value="Riboflavin_synthase-like_b-brl"/>
</dbReference>
<feature type="non-terminal residue" evidence="3">
    <location>
        <position position="1"/>
    </location>
</feature>
<dbReference type="InterPro" id="IPR023366">
    <property type="entry name" value="ATP_synth_asu-like_sf"/>
</dbReference>
<feature type="domain" description="Lumazine-binding" evidence="2">
    <location>
        <begin position="9"/>
        <end position="75"/>
    </location>
</feature>
<dbReference type="AlphaFoldDB" id="X1NY28"/>
<comment type="caution">
    <text evidence="3">The sequence shown here is derived from an EMBL/GenBank/DDBJ whole genome shotgun (WGS) entry which is preliminary data.</text>
</comment>
<sequence length="75" mass="8211">PEGSLDGHIVLGHVDTVGRVKAIVREREGRNFTFSYPPEFSRYMVEKGTVAVDGISLTPFQVTGATFCCLSRPNP</sequence>
<evidence type="ECO:0000256" key="1">
    <source>
        <dbReference type="ARBA" id="ARBA00022737"/>
    </source>
</evidence>
<dbReference type="Pfam" id="PF00677">
    <property type="entry name" value="Lum_binding"/>
    <property type="match status" value="1"/>
</dbReference>
<dbReference type="PANTHER" id="PTHR21098:SF0">
    <property type="entry name" value="RIBOFLAVIN SYNTHASE"/>
    <property type="match status" value="1"/>
</dbReference>
<proteinExistence type="predicted"/>
<evidence type="ECO:0000259" key="2">
    <source>
        <dbReference type="PROSITE" id="PS51177"/>
    </source>
</evidence>
<dbReference type="SUPFAM" id="SSF63380">
    <property type="entry name" value="Riboflavin synthase domain-like"/>
    <property type="match status" value="1"/>
</dbReference>
<dbReference type="EMBL" id="BARV01038529">
    <property type="protein sequence ID" value="GAI48483.1"/>
    <property type="molecule type" value="Genomic_DNA"/>
</dbReference>
<dbReference type="GO" id="GO:0009231">
    <property type="term" value="P:riboflavin biosynthetic process"/>
    <property type="evidence" value="ECO:0007669"/>
    <property type="project" value="TreeGrafter"/>
</dbReference>
<organism evidence="3">
    <name type="scientific">marine sediment metagenome</name>
    <dbReference type="NCBI Taxonomy" id="412755"/>
    <lineage>
        <taxon>unclassified sequences</taxon>
        <taxon>metagenomes</taxon>
        <taxon>ecological metagenomes</taxon>
    </lineage>
</organism>
<dbReference type="PANTHER" id="PTHR21098">
    <property type="entry name" value="RIBOFLAVIN SYNTHASE ALPHA CHAIN"/>
    <property type="match status" value="1"/>
</dbReference>
<keyword evidence="1" id="KW-0677">Repeat</keyword>
<dbReference type="InterPro" id="IPR026017">
    <property type="entry name" value="Lumazine-bd_dom"/>
</dbReference>
<name>X1NY28_9ZZZZ</name>
<reference evidence="3" key="1">
    <citation type="journal article" date="2014" name="Front. Microbiol.">
        <title>High frequency of phylogenetically diverse reductive dehalogenase-homologous genes in deep subseafloor sedimentary metagenomes.</title>
        <authorList>
            <person name="Kawai M."/>
            <person name="Futagami T."/>
            <person name="Toyoda A."/>
            <person name="Takaki Y."/>
            <person name="Nishi S."/>
            <person name="Hori S."/>
            <person name="Arai W."/>
            <person name="Tsubouchi T."/>
            <person name="Morono Y."/>
            <person name="Uchiyama I."/>
            <person name="Ito T."/>
            <person name="Fujiyama A."/>
            <person name="Inagaki F."/>
            <person name="Takami H."/>
        </authorList>
    </citation>
    <scope>NUCLEOTIDE SEQUENCE</scope>
    <source>
        <strain evidence="3">Expedition CK06-06</strain>
    </source>
</reference>
<evidence type="ECO:0000313" key="3">
    <source>
        <dbReference type="EMBL" id="GAI48483.1"/>
    </source>
</evidence>
<dbReference type="PROSITE" id="PS51177">
    <property type="entry name" value="LUMAZINE_BIND"/>
    <property type="match status" value="1"/>
</dbReference>
<dbReference type="GO" id="GO:0004746">
    <property type="term" value="F:riboflavin synthase activity"/>
    <property type="evidence" value="ECO:0007669"/>
    <property type="project" value="TreeGrafter"/>
</dbReference>
<protein>
    <recommendedName>
        <fullName evidence="2">Lumazine-binding domain-containing protein</fullName>
    </recommendedName>
</protein>
<gene>
    <name evidence="3" type="ORF">S06H3_59326</name>
</gene>